<reference evidence="2 3" key="1">
    <citation type="submission" date="2017-03" db="EMBL/GenBank/DDBJ databases">
        <title>Genome sequence of Sphingomonas mucosissima DSM 17494.</title>
        <authorList>
            <person name="Poehlein A."/>
            <person name="Wuebbeler J.H."/>
            <person name="Steinbuechel A."/>
            <person name="Daniel R."/>
        </authorList>
    </citation>
    <scope>NUCLEOTIDE SEQUENCE [LARGE SCALE GENOMIC DNA]</scope>
    <source>
        <strain evidence="2 3">DSM 17494</strain>
    </source>
</reference>
<evidence type="ECO:0000313" key="2">
    <source>
        <dbReference type="EMBL" id="OWK32335.1"/>
    </source>
</evidence>
<evidence type="ECO:0000256" key="1">
    <source>
        <dbReference type="SAM" id="MobiDB-lite"/>
    </source>
</evidence>
<comment type="caution">
    <text evidence="2">The sequence shown here is derived from an EMBL/GenBank/DDBJ whole genome shotgun (WGS) entry which is preliminary data.</text>
</comment>
<accession>A0A245ZRG1</accession>
<proteinExistence type="predicted"/>
<feature type="region of interest" description="Disordered" evidence="1">
    <location>
        <begin position="14"/>
        <end position="43"/>
    </location>
</feature>
<keyword evidence="3" id="KW-1185">Reference proteome</keyword>
<protein>
    <submittedName>
        <fullName evidence="2">Uncharacterized protein</fullName>
    </submittedName>
</protein>
<dbReference type="EMBL" id="NBBJ01000001">
    <property type="protein sequence ID" value="OWK32335.1"/>
    <property type="molecule type" value="Genomic_DNA"/>
</dbReference>
<sequence length="411" mass="45064">MISMPDDEFAIAATGGAATGTPEPLRDASEEGGDAALSSPAHAQKEVSLVTDVHERLAETYRRLTGGRRTWLSVHLAEDAVTPFGSSLLEAIKVIEGRLSGAGERFIAELADIRYMPASDNRAGWKAGFEQLVQKLGEVLVARTLFEADWPEGTTFTLEPTNPNTGARPEVLVDTPERQWLFEVKCPAFIDYQDRRDANPRQLPVRGPLGELPGMLEGTTLPRDNVLKDFLASAERKFHSFSTKDRTGVLVVVWDAHIFEATSALSHSQAGLLKERSWHRRNGVRVPYAAVDGVILLNHLEVIKVSAQEMFEARQEDPFRIVPAGQPPNVWCPNLGGGDLDAGVAALFNARPLDEVSVAADYSPKDFVMWIDVEAAARAHRRGAMRRRLLRGVSETAISVSRRPTSVTKTA</sequence>
<organism evidence="2 3">
    <name type="scientific">Sphingomonas mucosissima</name>
    <dbReference type="NCBI Taxonomy" id="370959"/>
    <lineage>
        <taxon>Bacteria</taxon>
        <taxon>Pseudomonadati</taxon>
        <taxon>Pseudomonadota</taxon>
        <taxon>Alphaproteobacteria</taxon>
        <taxon>Sphingomonadales</taxon>
        <taxon>Sphingomonadaceae</taxon>
        <taxon>Sphingomonas</taxon>
    </lineage>
</organism>
<name>A0A245ZRG1_9SPHN</name>
<dbReference type="Proteomes" id="UP000197783">
    <property type="component" value="Unassembled WGS sequence"/>
</dbReference>
<gene>
    <name evidence="2" type="ORF">SPMU_06580</name>
</gene>
<dbReference type="AlphaFoldDB" id="A0A245ZRG1"/>
<evidence type="ECO:0000313" key="3">
    <source>
        <dbReference type="Proteomes" id="UP000197783"/>
    </source>
</evidence>